<keyword evidence="1" id="KW-0812">Transmembrane</keyword>
<sequence length="72" mass="8028">MPDLQGKVALWLELLGEQVEALQQRAVFSHMITSYYGAPLMQKRRSGLIIEITDGVTTITAAIFITAWLKPP</sequence>
<keyword evidence="1" id="KW-1133">Transmembrane helix</keyword>
<proteinExistence type="predicted"/>
<name>A0A162MGB4_9BACL</name>
<evidence type="ECO:0000256" key="1">
    <source>
        <dbReference type="SAM" id="Phobius"/>
    </source>
</evidence>
<evidence type="ECO:0000313" key="2">
    <source>
        <dbReference type="EMBL" id="OAB48385.1"/>
    </source>
</evidence>
<organism evidence="2 3">
    <name type="scientific">Paenibacillus antarcticus</name>
    <dbReference type="NCBI Taxonomy" id="253703"/>
    <lineage>
        <taxon>Bacteria</taxon>
        <taxon>Bacillati</taxon>
        <taxon>Bacillota</taxon>
        <taxon>Bacilli</taxon>
        <taxon>Bacillales</taxon>
        <taxon>Paenibacillaceae</taxon>
        <taxon>Paenibacillus</taxon>
    </lineage>
</organism>
<keyword evidence="1" id="KW-0472">Membrane</keyword>
<protein>
    <submittedName>
        <fullName evidence="2">Uncharacterized protein</fullName>
    </submittedName>
</protein>
<keyword evidence="3" id="KW-1185">Reference proteome</keyword>
<dbReference type="EMBL" id="LVJI01000001">
    <property type="protein sequence ID" value="OAB48385.1"/>
    <property type="molecule type" value="Genomic_DNA"/>
</dbReference>
<feature type="transmembrane region" description="Helical" evidence="1">
    <location>
        <begin position="48"/>
        <end position="69"/>
    </location>
</feature>
<dbReference type="AlphaFoldDB" id="A0A162MGB4"/>
<evidence type="ECO:0000313" key="3">
    <source>
        <dbReference type="Proteomes" id="UP000077355"/>
    </source>
</evidence>
<dbReference type="Proteomes" id="UP000077355">
    <property type="component" value="Unassembled WGS sequence"/>
</dbReference>
<accession>A0A162MGB4</accession>
<reference evidence="2 3" key="1">
    <citation type="submission" date="2016-03" db="EMBL/GenBank/DDBJ databases">
        <title>Draft genome sequence of Paenibacillus antarcticus CECT 5836.</title>
        <authorList>
            <person name="Shin S.-K."/>
            <person name="Yi H."/>
        </authorList>
    </citation>
    <scope>NUCLEOTIDE SEQUENCE [LARGE SCALE GENOMIC DNA]</scope>
    <source>
        <strain evidence="2 3">CECT 5836</strain>
    </source>
</reference>
<gene>
    <name evidence="2" type="ORF">PBAT_01745</name>
</gene>
<comment type="caution">
    <text evidence="2">The sequence shown here is derived from an EMBL/GenBank/DDBJ whole genome shotgun (WGS) entry which is preliminary data.</text>
</comment>